<dbReference type="AlphaFoldDB" id="A0AAD7WSU6"/>
<reference evidence="8" key="1">
    <citation type="journal article" date="2023" name="Science">
        <title>Genome structures resolve the early diversification of teleost fishes.</title>
        <authorList>
            <person name="Parey E."/>
            <person name="Louis A."/>
            <person name="Montfort J."/>
            <person name="Bouchez O."/>
            <person name="Roques C."/>
            <person name="Iampietro C."/>
            <person name="Lluch J."/>
            <person name="Castinel A."/>
            <person name="Donnadieu C."/>
            <person name="Desvignes T."/>
            <person name="Floi Bucao C."/>
            <person name="Jouanno E."/>
            <person name="Wen M."/>
            <person name="Mejri S."/>
            <person name="Dirks R."/>
            <person name="Jansen H."/>
            <person name="Henkel C."/>
            <person name="Chen W.J."/>
            <person name="Zahm M."/>
            <person name="Cabau C."/>
            <person name="Klopp C."/>
            <person name="Thompson A.W."/>
            <person name="Robinson-Rechavi M."/>
            <person name="Braasch I."/>
            <person name="Lecointre G."/>
            <person name="Bobe J."/>
            <person name="Postlethwait J.H."/>
            <person name="Berthelot C."/>
            <person name="Roest Crollius H."/>
            <person name="Guiguen Y."/>
        </authorList>
    </citation>
    <scope>NUCLEOTIDE SEQUENCE</scope>
    <source>
        <strain evidence="8">NC1722</strain>
    </source>
</reference>
<keyword evidence="3 6" id="KW-0732">Signal</keyword>
<evidence type="ECO:0000259" key="7">
    <source>
        <dbReference type="PROSITE" id="PS51323"/>
    </source>
</evidence>
<dbReference type="PANTHER" id="PTHR14186">
    <property type="entry name" value="INSULIN-LIKE GROWTH FACTOR BINDING PROTEIN-RELATED"/>
    <property type="match status" value="1"/>
</dbReference>
<dbReference type="SMART" id="SM00121">
    <property type="entry name" value="IB"/>
    <property type="match status" value="1"/>
</dbReference>
<evidence type="ECO:0000256" key="2">
    <source>
        <dbReference type="ARBA" id="ARBA00022525"/>
    </source>
</evidence>
<dbReference type="Pfam" id="PF00219">
    <property type="entry name" value="IGFBP"/>
    <property type="match status" value="1"/>
</dbReference>
<feature type="region of interest" description="Disordered" evidence="5">
    <location>
        <begin position="100"/>
        <end position="119"/>
    </location>
</feature>
<dbReference type="GO" id="GO:0001558">
    <property type="term" value="P:regulation of cell growth"/>
    <property type="evidence" value="ECO:0007669"/>
    <property type="project" value="InterPro"/>
</dbReference>
<evidence type="ECO:0000256" key="1">
    <source>
        <dbReference type="ARBA" id="ARBA00004613"/>
    </source>
</evidence>
<dbReference type="PANTHER" id="PTHR14186:SF20">
    <property type="entry name" value="CYSTEINE-RICH MOTOR NEURON 1 PROTEIN-LIKE"/>
    <property type="match status" value="1"/>
</dbReference>
<feature type="domain" description="IGFBP N-terminal" evidence="7">
    <location>
        <begin position="33"/>
        <end position="115"/>
    </location>
</feature>
<dbReference type="SUPFAM" id="SSF57184">
    <property type="entry name" value="Growth factor receptor domain"/>
    <property type="match status" value="1"/>
</dbReference>
<protein>
    <recommendedName>
        <fullName evidence="7">IGFBP N-terminal domain-containing protein</fullName>
    </recommendedName>
</protein>
<dbReference type="PROSITE" id="PS51323">
    <property type="entry name" value="IGFBP_N_2"/>
    <property type="match status" value="1"/>
</dbReference>
<comment type="caution">
    <text evidence="8">The sequence shown here is derived from an EMBL/GenBank/DDBJ whole genome shotgun (WGS) entry which is preliminary data.</text>
</comment>
<dbReference type="GO" id="GO:0005520">
    <property type="term" value="F:insulin-like growth factor binding"/>
    <property type="evidence" value="ECO:0007669"/>
    <property type="project" value="InterPro"/>
</dbReference>
<evidence type="ECO:0000256" key="5">
    <source>
        <dbReference type="SAM" id="MobiDB-lite"/>
    </source>
</evidence>
<organism evidence="8 9">
    <name type="scientific">Aldrovandia affinis</name>
    <dbReference type="NCBI Taxonomy" id="143900"/>
    <lineage>
        <taxon>Eukaryota</taxon>
        <taxon>Metazoa</taxon>
        <taxon>Chordata</taxon>
        <taxon>Craniata</taxon>
        <taxon>Vertebrata</taxon>
        <taxon>Euteleostomi</taxon>
        <taxon>Actinopterygii</taxon>
        <taxon>Neopterygii</taxon>
        <taxon>Teleostei</taxon>
        <taxon>Notacanthiformes</taxon>
        <taxon>Halosauridae</taxon>
        <taxon>Aldrovandia</taxon>
    </lineage>
</organism>
<keyword evidence="9" id="KW-1185">Reference proteome</keyword>
<comment type="subcellular location">
    <subcellularLocation>
        <location evidence="1">Secreted</location>
    </subcellularLocation>
</comment>
<evidence type="ECO:0000313" key="9">
    <source>
        <dbReference type="Proteomes" id="UP001221898"/>
    </source>
</evidence>
<accession>A0AAD7WSU6</accession>
<keyword evidence="4" id="KW-1015">Disulfide bond</keyword>
<proteinExistence type="predicted"/>
<dbReference type="InterPro" id="IPR009030">
    <property type="entry name" value="Growth_fac_rcpt_cys_sf"/>
</dbReference>
<gene>
    <name evidence="8" type="ORF">AAFF_G00267870</name>
</gene>
<keyword evidence="2" id="KW-0964">Secreted</keyword>
<dbReference type="InterPro" id="IPR000867">
    <property type="entry name" value="IGFBP-like"/>
</dbReference>
<dbReference type="EMBL" id="JAINUG010000037">
    <property type="protein sequence ID" value="KAJ8407743.1"/>
    <property type="molecule type" value="Genomic_DNA"/>
</dbReference>
<dbReference type="InterPro" id="IPR011390">
    <property type="entry name" value="IGFBP_rP_mac25"/>
</dbReference>
<evidence type="ECO:0000313" key="8">
    <source>
        <dbReference type="EMBL" id="KAJ8407743.1"/>
    </source>
</evidence>
<dbReference type="Gene3D" id="4.10.40.20">
    <property type="match status" value="1"/>
</dbReference>
<evidence type="ECO:0000256" key="4">
    <source>
        <dbReference type="ARBA" id="ARBA00023157"/>
    </source>
</evidence>
<dbReference type="GO" id="GO:0009966">
    <property type="term" value="P:regulation of signal transduction"/>
    <property type="evidence" value="ECO:0007669"/>
    <property type="project" value="TreeGrafter"/>
</dbReference>
<name>A0AAD7WSU6_9TELE</name>
<feature type="signal peptide" evidence="6">
    <location>
        <begin position="1"/>
        <end position="22"/>
    </location>
</feature>
<dbReference type="Proteomes" id="UP001221898">
    <property type="component" value="Unassembled WGS sequence"/>
</dbReference>
<evidence type="ECO:0000256" key="3">
    <source>
        <dbReference type="ARBA" id="ARBA00022729"/>
    </source>
</evidence>
<evidence type="ECO:0000256" key="6">
    <source>
        <dbReference type="SAM" id="SignalP"/>
    </source>
</evidence>
<dbReference type="GO" id="GO:0005576">
    <property type="term" value="C:extracellular region"/>
    <property type="evidence" value="ECO:0007669"/>
    <property type="project" value="UniProtKB-SubCell"/>
</dbReference>
<sequence>MTSLVTLATLLVAGAAMGTSRAQSPVDGGHTLQALHCPPCERVHCTPRRALRLQCKGGLTTGICGCCPVCARTAGESCGGTWDYLGKCDEGLVCVYQDPAEDKPGAERRGTCKEGKARL</sequence>
<feature type="chain" id="PRO_5042198490" description="IGFBP N-terminal domain-containing protein" evidence="6">
    <location>
        <begin position="23"/>
        <end position="119"/>
    </location>
</feature>